<dbReference type="Gene3D" id="2.40.440.10">
    <property type="entry name" value="L,D-transpeptidase catalytic domain-like"/>
    <property type="match status" value="1"/>
</dbReference>
<dbReference type="GO" id="GO:0005576">
    <property type="term" value="C:extracellular region"/>
    <property type="evidence" value="ECO:0007669"/>
    <property type="project" value="TreeGrafter"/>
</dbReference>
<dbReference type="GO" id="GO:0018104">
    <property type="term" value="P:peptidoglycan-protein cross-linking"/>
    <property type="evidence" value="ECO:0007669"/>
    <property type="project" value="TreeGrafter"/>
</dbReference>
<protein>
    <submittedName>
        <fullName evidence="8">L,D-transpeptidase-like protein</fullName>
    </submittedName>
</protein>
<dbReference type="PANTHER" id="PTHR30582:SF2">
    <property type="entry name" value="L,D-TRANSPEPTIDASE YCIB-RELATED"/>
    <property type="match status" value="1"/>
</dbReference>
<dbReference type="Gene3D" id="2.30.30.40">
    <property type="entry name" value="SH3 Domains"/>
    <property type="match status" value="1"/>
</dbReference>
<comment type="pathway">
    <text evidence="1 6">Cell wall biogenesis; peptidoglycan biosynthesis.</text>
</comment>
<dbReference type="GO" id="GO:0008360">
    <property type="term" value="P:regulation of cell shape"/>
    <property type="evidence" value="ECO:0007669"/>
    <property type="project" value="UniProtKB-UniRule"/>
</dbReference>
<keyword evidence="5 6" id="KW-0961">Cell wall biogenesis/degradation</keyword>
<dbReference type="EMBL" id="SLWV01000010">
    <property type="protein sequence ID" value="TCO74937.1"/>
    <property type="molecule type" value="Genomic_DNA"/>
</dbReference>
<evidence type="ECO:0000313" key="9">
    <source>
        <dbReference type="Proteomes" id="UP000294919"/>
    </source>
</evidence>
<organism evidence="8 9">
    <name type="scientific">Marinisporobacter balticus</name>
    <dbReference type="NCBI Taxonomy" id="2018667"/>
    <lineage>
        <taxon>Bacteria</taxon>
        <taxon>Bacillati</taxon>
        <taxon>Bacillota</taxon>
        <taxon>Clostridia</taxon>
        <taxon>Peptostreptococcales</taxon>
        <taxon>Thermotaleaceae</taxon>
        <taxon>Marinisporobacter</taxon>
    </lineage>
</organism>
<dbReference type="GO" id="GO:0016740">
    <property type="term" value="F:transferase activity"/>
    <property type="evidence" value="ECO:0007669"/>
    <property type="project" value="UniProtKB-KW"/>
</dbReference>
<evidence type="ECO:0000256" key="6">
    <source>
        <dbReference type="PROSITE-ProRule" id="PRU01373"/>
    </source>
</evidence>
<dbReference type="Proteomes" id="UP000294919">
    <property type="component" value="Unassembled WGS sequence"/>
</dbReference>
<comment type="caution">
    <text evidence="8">The sequence shown here is derived from an EMBL/GenBank/DDBJ whole genome shotgun (WGS) entry which is preliminary data.</text>
</comment>
<dbReference type="SUPFAM" id="SSF141523">
    <property type="entry name" value="L,D-transpeptidase catalytic domain-like"/>
    <property type="match status" value="1"/>
</dbReference>
<keyword evidence="9" id="KW-1185">Reference proteome</keyword>
<keyword evidence="3 6" id="KW-0133">Cell shape</keyword>
<dbReference type="RefSeq" id="WP_132244766.1">
    <property type="nucleotide sequence ID" value="NZ_SLWV01000010.1"/>
</dbReference>
<dbReference type="InterPro" id="IPR005490">
    <property type="entry name" value="LD_TPept_cat_dom"/>
</dbReference>
<dbReference type="GO" id="GO:0071972">
    <property type="term" value="F:peptidoglycan L,D-transpeptidase activity"/>
    <property type="evidence" value="ECO:0007669"/>
    <property type="project" value="TreeGrafter"/>
</dbReference>
<feature type="domain" description="L,D-TPase catalytic" evidence="7">
    <location>
        <begin position="375"/>
        <end position="501"/>
    </location>
</feature>
<feature type="active site" description="Proton donor/acceptor" evidence="6">
    <location>
        <position position="451"/>
    </location>
</feature>
<evidence type="ECO:0000313" key="8">
    <source>
        <dbReference type="EMBL" id="TCO74937.1"/>
    </source>
</evidence>
<keyword evidence="2" id="KW-0808">Transferase</keyword>
<dbReference type="InterPro" id="IPR038063">
    <property type="entry name" value="Transpep_catalytic_dom"/>
</dbReference>
<reference evidence="8 9" key="1">
    <citation type="submission" date="2019-03" db="EMBL/GenBank/DDBJ databases">
        <title>Genomic Encyclopedia of Type Strains, Phase IV (KMG-IV): sequencing the most valuable type-strain genomes for metagenomic binning, comparative biology and taxonomic classification.</title>
        <authorList>
            <person name="Goeker M."/>
        </authorList>
    </citation>
    <scope>NUCLEOTIDE SEQUENCE [LARGE SCALE GENOMIC DNA]</scope>
    <source>
        <strain evidence="8 9">DSM 102940</strain>
    </source>
</reference>
<sequence>MKITYLQKIIFLKIFTFCLFLNTSMVFALQEGKDIEMPQNEFPTKIDCKELNHKVSIPLETPTVCDTVYGVEKCSNDFYSFKYNAHEILAKPDNCILYLGHQEIYCENPIRIENDMIILNPNLKFFLDNNLPTAKVYRIQRGILIDKISNHSKIHVRNTMEGKTIRAYSTGTPVRILEKSSHSWVKIMLPDFSIGYVRELFLSAENVSTNNDIIKIDIIKQNSDGFYLFTYDNNQFLAHPDHAILYINNVEFYCENPIFIENTTIILNSDLRNYLDHRTPTSKVHPIIQGELINQVTENNCVNIHDAIDGKISKTYRAKTKVNVLYQSFDGWLQIMLPDGFIGYIDGRYLRLKEDVSLPPVDIQSFMHKEIKRDYILIVNQQNQNLQIYKKLNNQTYTLDTSSKVSTGLFKTPTPNGWFTLKSKRGSWMYIPKFNVGIESYSSFKGSYLLHGVPANKNKQPLRASINKLGRKASHGCIRLPIHIAKNIYDNVETGSVIIIDATPPLIEDILSSFNQLEQI</sequence>
<dbReference type="GO" id="GO:0071555">
    <property type="term" value="P:cell wall organization"/>
    <property type="evidence" value="ECO:0007669"/>
    <property type="project" value="UniProtKB-UniRule"/>
</dbReference>
<dbReference type="AlphaFoldDB" id="A0A4R2KQI0"/>
<dbReference type="Pfam" id="PF03734">
    <property type="entry name" value="YkuD"/>
    <property type="match status" value="1"/>
</dbReference>
<proteinExistence type="predicted"/>
<name>A0A4R2KQI0_9FIRM</name>
<dbReference type="PROSITE" id="PS52029">
    <property type="entry name" value="LD_TPASE"/>
    <property type="match status" value="1"/>
</dbReference>
<dbReference type="CDD" id="cd16913">
    <property type="entry name" value="YkuD_like"/>
    <property type="match status" value="1"/>
</dbReference>
<accession>A0A4R2KQI0</accession>
<evidence type="ECO:0000256" key="3">
    <source>
        <dbReference type="ARBA" id="ARBA00022960"/>
    </source>
</evidence>
<evidence type="ECO:0000256" key="1">
    <source>
        <dbReference type="ARBA" id="ARBA00004752"/>
    </source>
</evidence>
<gene>
    <name evidence="8" type="ORF">EV214_1108</name>
</gene>
<evidence type="ECO:0000256" key="4">
    <source>
        <dbReference type="ARBA" id="ARBA00022984"/>
    </source>
</evidence>
<keyword evidence="4 6" id="KW-0573">Peptidoglycan synthesis</keyword>
<evidence type="ECO:0000256" key="2">
    <source>
        <dbReference type="ARBA" id="ARBA00022679"/>
    </source>
</evidence>
<feature type="active site" description="Nucleophile" evidence="6">
    <location>
        <position position="477"/>
    </location>
</feature>
<dbReference type="PANTHER" id="PTHR30582">
    <property type="entry name" value="L,D-TRANSPEPTIDASE"/>
    <property type="match status" value="1"/>
</dbReference>
<evidence type="ECO:0000259" key="7">
    <source>
        <dbReference type="PROSITE" id="PS52029"/>
    </source>
</evidence>
<dbReference type="UniPathway" id="UPA00219"/>
<dbReference type="OrthoDB" id="177750at2"/>
<evidence type="ECO:0000256" key="5">
    <source>
        <dbReference type="ARBA" id="ARBA00023316"/>
    </source>
</evidence>
<dbReference type="InterPro" id="IPR050979">
    <property type="entry name" value="LD-transpeptidase"/>
</dbReference>